<sequence length="531" mass="60681">MVEIVLTTDRTMMSNHHHKEFLGFGTTGPPLILPEKVWLWLFAPKMKVIDKDGRPLEAPYGLRKIEAKLIDDGFDAAIIDPDHLYKHIDDAKVLLLSHHDYFGFGPPSSTFASIFKTETVNARSFARLMNSEPVRKMKKNGVKIIAGGPAAWHWKYREDKMKEWGVDTVVDGEGELAIGELVRRALKGEELPKFIDLKPSQSPKIEEISEIKLPSVNGLVEVMRGCPRGCKFCSVTLRPLRYMPFEKIEKEILVNVRNGVENGIIHSEDVLLYGAKPPSYIIPNEEKLIKLHKLFKKHYKKVVWAHASLAAIVKGQQDSKLMDKLAEIIIDEHQSWWGAEIGVETGSPRLAKIIMPQKAKPFSTEKWPEIVLEGAGIMQDVGMQPAMTLIAGLPEETEDDIIKTLELVDDLWDFKAIIMPMFFVPMGLLKDKDWFQAYELSDIHMELLKRCLTHGIRQGRNILKNYFEERWYGPLMMPFYHLFIDLIERQAKKRGYISEPGSHVGKTFGKIDKGKVKKEKGENVDWDKTCR</sequence>
<dbReference type="GeneID" id="8828093"/>
<dbReference type="HOGENOM" id="CLU_032214_0_0_2"/>
<name>B5IFL4_ACIB4</name>
<evidence type="ECO:0000313" key="2">
    <source>
        <dbReference type="Proteomes" id="UP000001400"/>
    </source>
</evidence>
<dbReference type="EMBL" id="CP001941">
    <property type="protein sequence ID" value="ADD08942.1"/>
    <property type="molecule type" value="Genomic_DNA"/>
</dbReference>
<dbReference type="SFLD" id="SFLDG01082">
    <property type="entry name" value="B12-binding_domain_containing"/>
    <property type="match status" value="1"/>
</dbReference>
<dbReference type="InterPro" id="IPR023404">
    <property type="entry name" value="rSAM_horseshoe"/>
</dbReference>
<evidence type="ECO:0000313" key="1">
    <source>
        <dbReference type="EMBL" id="ADD08942.1"/>
    </source>
</evidence>
<dbReference type="PROSITE" id="PS51918">
    <property type="entry name" value="RADICAL_SAM"/>
    <property type="match status" value="1"/>
</dbReference>
<gene>
    <name evidence="1" type="ordered locus">Aboo_1133</name>
</gene>
<dbReference type="SUPFAM" id="SSF102114">
    <property type="entry name" value="Radical SAM enzymes"/>
    <property type="match status" value="1"/>
</dbReference>
<dbReference type="GO" id="GO:0051536">
    <property type="term" value="F:iron-sulfur cluster binding"/>
    <property type="evidence" value="ECO:0007669"/>
    <property type="project" value="InterPro"/>
</dbReference>
<dbReference type="Proteomes" id="UP000001400">
    <property type="component" value="Chromosome"/>
</dbReference>
<dbReference type="InterPro" id="IPR006638">
    <property type="entry name" value="Elp3/MiaA/NifB-like_rSAM"/>
</dbReference>
<dbReference type="RefSeq" id="WP_008085610.1">
    <property type="nucleotide sequence ID" value="NC_013926.1"/>
</dbReference>
<organism evidence="1 2">
    <name type="scientific">Aciduliprofundum boonei (strain DSM 19572 / T469)</name>
    <dbReference type="NCBI Taxonomy" id="439481"/>
    <lineage>
        <taxon>Archaea</taxon>
        <taxon>Methanobacteriati</taxon>
        <taxon>Thermoplasmatota</taxon>
        <taxon>DHVE2 group</taxon>
        <taxon>Candidatus Aciduliprofundum</taxon>
    </lineage>
</organism>
<dbReference type="PANTHER" id="PTHR42731:SF4">
    <property type="entry name" value="RADICAL SAM DOMAIN PROTEIN"/>
    <property type="match status" value="1"/>
</dbReference>
<dbReference type="STRING" id="439481.Aboo_1133"/>
<dbReference type="Pfam" id="PF04055">
    <property type="entry name" value="Radical_SAM"/>
    <property type="match status" value="1"/>
</dbReference>
<dbReference type="eggNOG" id="arCOG01357">
    <property type="taxonomic scope" value="Archaea"/>
</dbReference>
<dbReference type="SFLD" id="SFLDS00029">
    <property type="entry name" value="Radical_SAM"/>
    <property type="match status" value="1"/>
</dbReference>
<protein>
    <submittedName>
        <fullName evidence="1">Radical SAM domain protein</fullName>
    </submittedName>
</protein>
<reference evidence="1" key="1">
    <citation type="submission" date="2010-02" db="EMBL/GenBank/DDBJ databases">
        <title>Complete sequence of Aciduliprofundum boonei T469.</title>
        <authorList>
            <consortium name="US DOE Joint Genome Institute"/>
            <person name="Lucas S."/>
            <person name="Copeland A."/>
            <person name="Lapidus A."/>
            <person name="Cheng J.-F."/>
            <person name="Bruce D."/>
            <person name="Goodwin L."/>
            <person name="Pitluck S."/>
            <person name="Saunders E."/>
            <person name="Detter J.C."/>
            <person name="Han C."/>
            <person name="Tapia R."/>
            <person name="Land M."/>
            <person name="Hauser L."/>
            <person name="Kyrpides N."/>
            <person name="Mikhailova N."/>
            <person name="Flores G."/>
            <person name="Reysenbach A.-L."/>
            <person name="Woyke T."/>
        </authorList>
    </citation>
    <scope>NUCLEOTIDE SEQUENCE</scope>
    <source>
        <strain evidence="1">T469</strain>
    </source>
</reference>
<dbReference type="AlphaFoldDB" id="B5IFL4"/>
<dbReference type="InterPro" id="IPR058240">
    <property type="entry name" value="rSAM_sf"/>
</dbReference>
<dbReference type="InterPro" id="IPR007197">
    <property type="entry name" value="rSAM"/>
</dbReference>
<dbReference type="PANTHER" id="PTHR42731">
    <property type="entry name" value="SLL1084 PROTEIN"/>
    <property type="match status" value="1"/>
</dbReference>
<dbReference type="CDD" id="cd01335">
    <property type="entry name" value="Radical_SAM"/>
    <property type="match status" value="1"/>
</dbReference>
<dbReference type="GO" id="GO:0003824">
    <property type="term" value="F:catalytic activity"/>
    <property type="evidence" value="ECO:0007669"/>
    <property type="project" value="InterPro"/>
</dbReference>
<keyword evidence="2" id="KW-1185">Reference proteome</keyword>
<dbReference type="KEGG" id="abi:Aboo_1133"/>
<dbReference type="Gene3D" id="3.40.50.280">
    <property type="entry name" value="Cobalamin-binding domain"/>
    <property type="match status" value="1"/>
</dbReference>
<accession>B5IFL4</accession>
<dbReference type="OrthoDB" id="358785at2157"/>
<dbReference type="SMART" id="SM00729">
    <property type="entry name" value="Elp3"/>
    <property type="match status" value="1"/>
</dbReference>
<dbReference type="Gene3D" id="3.80.30.20">
    <property type="entry name" value="tm_1862 like domain"/>
    <property type="match status" value="1"/>
</dbReference>
<proteinExistence type="predicted"/>